<sequence length="84" mass="9581">MISPYNTGGSKFNPPVTRRIRRRVVQDPFFFLSEPSLHLPNVLPTMNPDARKDSSPFPPHTGNGPDFDPVHQKSLSFRRGPLRR</sequence>
<name>A0A1V3SXN6_9BACT</name>
<organism evidence="2 3">
    <name type="scientific">Leptospirillum ferriphilum</name>
    <dbReference type="NCBI Taxonomy" id="178606"/>
    <lineage>
        <taxon>Bacteria</taxon>
        <taxon>Pseudomonadati</taxon>
        <taxon>Nitrospirota</taxon>
        <taxon>Nitrospiria</taxon>
        <taxon>Nitrospirales</taxon>
        <taxon>Nitrospiraceae</taxon>
        <taxon>Leptospirillum</taxon>
    </lineage>
</organism>
<reference evidence="2 3" key="1">
    <citation type="submission" date="2016-11" db="EMBL/GenBank/DDBJ databases">
        <title>Comparative genomics of co-occurring bacteria in distinct bioleaching systems unravels niche-specific adaptation.</title>
        <authorList>
            <person name="Zhang X."/>
            <person name="Liu X."/>
            <person name="Yin H."/>
        </authorList>
    </citation>
    <scope>NUCLEOTIDE SEQUENCE [LARGE SCALE GENOMIC DNA]</scope>
    <source>
        <strain evidence="2 3">DX</strain>
    </source>
</reference>
<dbReference type="Proteomes" id="UP000188586">
    <property type="component" value="Unassembled WGS sequence"/>
</dbReference>
<accession>A0A1V3SXN6</accession>
<evidence type="ECO:0000313" key="2">
    <source>
        <dbReference type="EMBL" id="OOH73304.1"/>
    </source>
</evidence>
<comment type="caution">
    <text evidence="2">The sequence shown here is derived from an EMBL/GenBank/DDBJ whole genome shotgun (WGS) entry which is preliminary data.</text>
</comment>
<feature type="region of interest" description="Disordered" evidence="1">
    <location>
        <begin position="41"/>
        <end position="84"/>
    </location>
</feature>
<dbReference type="EMBL" id="MPOJ01000009">
    <property type="protein sequence ID" value="OOH73304.1"/>
    <property type="molecule type" value="Genomic_DNA"/>
</dbReference>
<proteinExistence type="predicted"/>
<evidence type="ECO:0000256" key="1">
    <source>
        <dbReference type="SAM" id="MobiDB-lite"/>
    </source>
</evidence>
<protein>
    <submittedName>
        <fullName evidence="2">Uncharacterized protein</fullName>
    </submittedName>
</protein>
<gene>
    <name evidence="2" type="ORF">BOX24_04385</name>
</gene>
<dbReference type="AlphaFoldDB" id="A0A1V3SXN6"/>
<evidence type="ECO:0000313" key="3">
    <source>
        <dbReference type="Proteomes" id="UP000188586"/>
    </source>
</evidence>